<gene>
    <name evidence="2" type="ORF">GBAR_LOCUS14335</name>
</gene>
<sequence>MKRGGVGARDSPTKDRYAGKRQQQVGRGGRRQKPGSRDVSPAPPAWPAMQSSNTATAVLPPVLSPHQLAMQQQHLTETAAKTPLNDLIVQIQRLTFPTSCNFVLTLLEKYIKAYLASDAMLKISLPKKIPLLTLVSYFILCQPVLVKVTGKKNKVEQRPTPYSPLEELQVMVSLVRKIEETATIDHQFYMFEAVFGGCIGSIKTGSRAGESFMERVVCLAVSLQSSPVLSCVALWMQVHPSEALGLSHSLYSSFCEQLPNASDPLVQVASLSPQLARQLASSFTILHPFHIVGTPVPGVDPARLCPPRQLLSIISHWVEKTPQFLYAPRLMEKTDVIAFHSPIKGSTAAPSATTTGTSESPLAGLMRWSILAPCHRHHPEQGAEELQKKSLVHKKVKQFSEKTKEGLSSATTSTGRDSLAPAGEEGEGRDKNTEEDFQMLISKLHANILSVILSDSQSFPRDTLTSDHIAVTVAALLGLSRHQPAQLKRRGKGGVAAAAATEERNQGEGENHQELEESVERLAQFLQISLSTGLLVLSSENLSSMASTLPVNKLLSLVISHHSRR</sequence>
<dbReference type="EMBL" id="CASHTH010002090">
    <property type="protein sequence ID" value="CAI8024682.1"/>
    <property type="molecule type" value="Genomic_DNA"/>
</dbReference>
<evidence type="ECO:0000313" key="2">
    <source>
        <dbReference type="EMBL" id="CAI8024682.1"/>
    </source>
</evidence>
<feature type="region of interest" description="Disordered" evidence="1">
    <location>
        <begin position="1"/>
        <end position="47"/>
    </location>
</feature>
<dbReference type="Pfam" id="PF14964">
    <property type="entry name" value="INTS15"/>
    <property type="match status" value="1"/>
</dbReference>
<accession>A0AA35S8X8</accession>
<reference evidence="2" key="1">
    <citation type="submission" date="2023-03" db="EMBL/GenBank/DDBJ databases">
        <authorList>
            <person name="Steffen K."/>
            <person name="Cardenas P."/>
        </authorList>
    </citation>
    <scope>NUCLEOTIDE SEQUENCE</scope>
</reference>
<feature type="region of interest" description="Disordered" evidence="1">
    <location>
        <begin position="398"/>
        <end position="432"/>
    </location>
</feature>
<name>A0AA35S8X8_GEOBA</name>
<dbReference type="InterPro" id="IPR027844">
    <property type="entry name" value="INTS15"/>
</dbReference>
<dbReference type="AlphaFoldDB" id="A0AA35S8X8"/>
<keyword evidence="3" id="KW-1185">Reference proteome</keyword>
<evidence type="ECO:0000256" key="1">
    <source>
        <dbReference type="SAM" id="MobiDB-lite"/>
    </source>
</evidence>
<organism evidence="2 3">
    <name type="scientific">Geodia barretti</name>
    <name type="common">Barrett's horny sponge</name>
    <dbReference type="NCBI Taxonomy" id="519541"/>
    <lineage>
        <taxon>Eukaryota</taxon>
        <taxon>Metazoa</taxon>
        <taxon>Porifera</taxon>
        <taxon>Demospongiae</taxon>
        <taxon>Heteroscleromorpha</taxon>
        <taxon>Tetractinellida</taxon>
        <taxon>Astrophorina</taxon>
        <taxon>Geodiidae</taxon>
        <taxon>Geodia</taxon>
    </lineage>
</organism>
<dbReference type="Proteomes" id="UP001174909">
    <property type="component" value="Unassembled WGS sequence"/>
</dbReference>
<dbReference type="PANTHER" id="PTHR14540">
    <property type="entry name" value="INTEGRATOR COMPLEX SUBUNIT 15"/>
    <property type="match status" value="1"/>
</dbReference>
<feature type="compositionally biased region" description="Basic and acidic residues" evidence="1">
    <location>
        <begin position="501"/>
        <end position="515"/>
    </location>
</feature>
<feature type="compositionally biased region" description="Polar residues" evidence="1">
    <location>
        <begin position="406"/>
        <end position="416"/>
    </location>
</feature>
<proteinExistence type="predicted"/>
<feature type="region of interest" description="Disordered" evidence="1">
    <location>
        <begin position="489"/>
        <end position="515"/>
    </location>
</feature>
<protein>
    <submittedName>
        <fullName evidence="2">Uncharacterized protein C7orf26</fullName>
    </submittedName>
</protein>
<comment type="caution">
    <text evidence="2">The sequence shown here is derived from an EMBL/GenBank/DDBJ whole genome shotgun (WGS) entry which is preliminary data.</text>
</comment>
<dbReference type="PANTHER" id="PTHR14540:SF2">
    <property type="entry name" value="INTEGRATOR COMPLEX SUBUNIT 15"/>
    <property type="match status" value="1"/>
</dbReference>
<evidence type="ECO:0000313" key="3">
    <source>
        <dbReference type="Proteomes" id="UP001174909"/>
    </source>
</evidence>